<dbReference type="EMBL" id="CP006773">
    <property type="protein sequence ID" value="AHD01253.1"/>
    <property type="molecule type" value="Genomic_DNA"/>
</dbReference>
<reference evidence="2 3" key="1">
    <citation type="submission" date="2013-09" db="EMBL/GenBank/DDBJ databases">
        <authorList>
            <consortium name="DOE Joint Genome Institute"/>
            <person name="Klenk H.-P."/>
            <person name="Huntemann M."/>
            <person name="Han J."/>
            <person name="Chen A."/>
            <person name="Kyrpides N."/>
            <person name="Mavromatis K."/>
            <person name="Markowitz V."/>
            <person name="Palaniappan K."/>
            <person name="Ivanova N."/>
            <person name="Schaumberg A."/>
            <person name="Pati A."/>
            <person name="Liolios K."/>
            <person name="Nordberg H.P."/>
            <person name="Cantor M.N."/>
            <person name="Hua S.X."/>
            <person name="Woyke T."/>
        </authorList>
    </citation>
    <scope>NUCLEOTIDE SEQUENCE [LARGE SCALE GENOMIC DNA]</scope>
    <source>
        <strain evidence="2 3">DSM 14336</strain>
    </source>
</reference>
<dbReference type="AlphaFoldDB" id="V9VTD4"/>
<keyword evidence="3" id="KW-1185">Reference proteome</keyword>
<name>V9VTD4_9RHOB</name>
<evidence type="ECO:0000313" key="2">
    <source>
        <dbReference type="EMBL" id="AHD01253.1"/>
    </source>
</evidence>
<dbReference type="HOGENOM" id="CLU_1592534_0_0_5"/>
<evidence type="ECO:0000313" key="3">
    <source>
        <dbReference type="Proteomes" id="UP000018780"/>
    </source>
</evidence>
<organism evidence="2 3">
    <name type="scientific">Leisingera methylohalidivorans DSM 14336</name>
    <dbReference type="NCBI Taxonomy" id="999552"/>
    <lineage>
        <taxon>Bacteria</taxon>
        <taxon>Pseudomonadati</taxon>
        <taxon>Pseudomonadota</taxon>
        <taxon>Alphaproteobacteria</taxon>
        <taxon>Rhodobacterales</taxon>
        <taxon>Roseobacteraceae</taxon>
        <taxon>Leisingera</taxon>
    </lineage>
</organism>
<dbReference type="KEGG" id="lmd:METH_11725"/>
<accession>V9VTD4</accession>
<feature type="region of interest" description="Disordered" evidence="1">
    <location>
        <begin position="148"/>
        <end position="167"/>
    </location>
</feature>
<dbReference type="RefSeq" id="WP_024090579.1">
    <property type="nucleotide sequence ID" value="NC_023135.1"/>
</dbReference>
<dbReference type="OrthoDB" id="7876911at2"/>
<evidence type="ECO:0000256" key="1">
    <source>
        <dbReference type="SAM" id="MobiDB-lite"/>
    </source>
</evidence>
<proteinExistence type="predicted"/>
<gene>
    <name evidence="2" type="ORF">METH_11725</name>
</gene>
<sequence>MQNELTSGQPPVFQSVRTEAGKARVKAAVAGFQARPDQVQPSVDERIASVKARYNARAITPGDIDEMFDALVQAGHPVTSPMLLLNSMGKRFRSHLAGITGSAYDGTKPLDLAGVAQLQIQRARKQGGNSAGWETFLAFLAAQPQPGGQAQLDQMARAAQQAQARPH</sequence>
<dbReference type="PATRIC" id="fig|999552.6.peg.2337"/>
<dbReference type="Proteomes" id="UP000018780">
    <property type="component" value="Chromosome"/>
</dbReference>
<protein>
    <submittedName>
        <fullName evidence="2">Uncharacterized protein</fullName>
    </submittedName>
</protein>